<keyword evidence="7" id="KW-0032">Aminotransferase</keyword>
<comment type="similarity">
    <text evidence="1">In the C-terminal section; belongs to the class-I pyridoxal-phosphate-dependent aminotransferase family.</text>
</comment>
<proteinExistence type="inferred from homology"/>
<evidence type="ECO:0000256" key="1">
    <source>
        <dbReference type="ARBA" id="ARBA00005384"/>
    </source>
</evidence>
<sequence length="488" mass="52332">MALELVLAELRLPLAGEARQQRLYRVLKQAILDARLHAGLRLPASRQLALDCGMSRNGVLYAYQQLVAEGFLEADRGGTRVAALPQRKTVTASVARAGVLSRRAGSLIAMQAGDATLPFAPGVPDLNAFPWPVWARLLQTAWREVGARHLAYAAAGGEPALRRAVADFLAARRGVACAPEQVFIVPGGNVALDACARLLADPGDIAWLEDPAYQVARNAMLAAGLRTVPVAVDDDGMAADETLWRTQPPRLIFLTPSHQYPGGSVLSLERRLALLNRLEAGSNWLIEDDYDSEFNHARPDARPLPAIQGLHPDAPVVYLGTFSKLLYPGLRIAYLVVPRWAVDSFGQALSDLYRGGQAVEQRALARFLDSGRLTRHLRAMAPIYRERQQVLRTALARHFPEARIAGGNAGLHLTLHLPAAPPDTAIVAAAAGQGVSARALSRYFAGASAANGLVLGYGMADAAMIPELVRRLALARAQAAVEDVAGNS</sequence>
<dbReference type="Pfam" id="PF00155">
    <property type="entry name" value="Aminotran_1_2"/>
    <property type="match status" value="1"/>
</dbReference>
<protein>
    <submittedName>
        <fullName evidence="7">PLP-dependent aminotransferase family protein</fullName>
    </submittedName>
</protein>
<dbReference type="CDD" id="cd07377">
    <property type="entry name" value="WHTH_GntR"/>
    <property type="match status" value="1"/>
</dbReference>
<keyword evidence="7" id="KW-0808">Transferase</keyword>
<reference evidence="7 8" key="1">
    <citation type="submission" date="2024-04" db="EMBL/GenBank/DDBJ databases">
        <title>Dissimilatory iodate-reducing microorganisms contribute to the enrichment of iodine in groundwater.</title>
        <authorList>
            <person name="Jiang Z."/>
        </authorList>
    </citation>
    <scope>NUCLEOTIDE SEQUENCE [LARGE SCALE GENOMIC DNA]</scope>
    <source>
        <strain evidence="7 8">NCP973</strain>
    </source>
</reference>
<evidence type="ECO:0000313" key="8">
    <source>
        <dbReference type="Proteomes" id="UP001479520"/>
    </source>
</evidence>
<dbReference type="Proteomes" id="UP001479520">
    <property type="component" value="Chromosome"/>
</dbReference>
<accession>A0ABZ2XCZ5</accession>
<evidence type="ECO:0000256" key="2">
    <source>
        <dbReference type="ARBA" id="ARBA00022898"/>
    </source>
</evidence>
<evidence type="ECO:0000256" key="4">
    <source>
        <dbReference type="ARBA" id="ARBA00023125"/>
    </source>
</evidence>
<feature type="domain" description="HTH gntR-type" evidence="6">
    <location>
        <begin position="17"/>
        <end position="84"/>
    </location>
</feature>
<dbReference type="InterPro" id="IPR036390">
    <property type="entry name" value="WH_DNA-bd_sf"/>
</dbReference>
<dbReference type="GO" id="GO:0008483">
    <property type="term" value="F:transaminase activity"/>
    <property type="evidence" value="ECO:0007669"/>
    <property type="project" value="UniProtKB-KW"/>
</dbReference>
<keyword evidence="8" id="KW-1185">Reference proteome</keyword>
<evidence type="ECO:0000259" key="6">
    <source>
        <dbReference type="PROSITE" id="PS50949"/>
    </source>
</evidence>
<evidence type="ECO:0000313" key="7">
    <source>
        <dbReference type="EMBL" id="WZJ20405.1"/>
    </source>
</evidence>
<dbReference type="Gene3D" id="1.10.10.10">
    <property type="entry name" value="Winged helix-like DNA-binding domain superfamily/Winged helix DNA-binding domain"/>
    <property type="match status" value="1"/>
</dbReference>
<dbReference type="InterPro" id="IPR015424">
    <property type="entry name" value="PyrdxlP-dep_Trfase"/>
</dbReference>
<dbReference type="InterPro" id="IPR000524">
    <property type="entry name" value="Tscrpt_reg_HTH_GntR"/>
</dbReference>
<dbReference type="CDD" id="cd00609">
    <property type="entry name" value="AAT_like"/>
    <property type="match status" value="1"/>
</dbReference>
<keyword evidence="2" id="KW-0663">Pyridoxal phosphate</keyword>
<dbReference type="Gene3D" id="3.40.640.10">
    <property type="entry name" value="Type I PLP-dependent aspartate aminotransferase-like (Major domain)"/>
    <property type="match status" value="1"/>
</dbReference>
<evidence type="ECO:0000256" key="5">
    <source>
        <dbReference type="ARBA" id="ARBA00023163"/>
    </source>
</evidence>
<dbReference type="SUPFAM" id="SSF46785">
    <property type="entry name" value="Winged helix' DNA-binding domain"/>
    <property type="match status" value="1"/>
</dbReference>
<dbReference type="InterPro" id="IPR004839">
    <property type="entry name" value="Aminotransferase_I/II_large"/>
</dbReference>
<dbReference type="EMBL" id="CP151406">
    <property type="protein sequence ID" value="WZJ20405.1"/>
    <property type="molecule type" value="Genomic_DNA"/>
</dbReference>
<evidence type="ECO:0000256" key="3">
    <source>
        <dbReference type="ARBA" id="ARBA00023015"/>
    </source>
</evidence>
<dbReference type="RefSeq" id="WP_341743148.1">
    <property type="nucleotide sequence ID" value="NZ_CP151406.1"/>
</dbReference>
<keyword evidence="5" id="KW-0804">Transcription</keyword>
<name>A0ABZ2XCZ5_9RHOO</name>
<gene>
    <name evidence="7" type="ORF">AADV58_10600</name>
</gene>
<organism evidence="7 8">
    <name type="scientific">Azonexus hydrophilus</name>
    <dbReference type="NCBI Taxonomy" id="418702"/>
    <lineage>
        <taxon>Bacteria</taxon>
        <taxon>Pseudomonadati</taxon>
        <taxon>Pseudomonadota</taxon>
        <taxon>Betaproteobacteria</taxon>
        <taxon>Rhodocyclales</taxon>
        <taxon>Azonexaceae</taxon>
        <taxon>Azonexus</taxon>
    </lineage>
</organism>
<keyword evidence="4" id="KW-0238">DNA-binding</keyword>
<dbReference type="PANTHER" id="PTHR46577:SF1">
    <property type="entry name" value="HTH-TYPE TRANSCRIPTIONAL REGULATORY PROTEIN GABR"/>
    <property type="match status" value="1"/>
</dbReference>
<dbReference type="SMART" id="SM00345">
    <property type="entry name" value="HTH_GNTR"/>
    <property type="match status" value="1"/>
</dbReference>
<dbReference type="PROSITE" id="PS50949">
    <property type="entry name" value="HTH_GNTR"/>
    <property type="match status" value="1"/>
</dbReference>
<dbReference type="InterPro" id="IPR051446">
    <property type="entry name" value="HTH_trans_reg/aminotransferase"/>
</dbReference>
<keyword evidence="3" id="KW-0805">Transcription regulation</keyword>
<dbReference type="Pfam" id="PF00392">
    <property type="entry name" value="GntR"/>
    <property type="match status" value="1"/>
</dbReference>
<dbReference type="InterPro" id="IPR036388">
    <property type="entry name" value="WH-like_DNA-bd_sf"/>
</dbReference>
<dbReference type="PANTHER" id="PTHR46577">
    <property type="entry name" value="HTH-TYPE TRANSCRIPTIONAL REGULATORY PROTEIN GABR"/>
    <property type="match status" value="1"/>
</dbReference>
<dbReference type="SUPFAM" id="SSF53383">
    <property type="entry name" value="PLP-dependent transferases"/>
    <property type="match status" value="1"/>
</dbReference>
<dbReference type="InterPro" id="IPR015421">
    <property type="entry name" value="PyrdxlP-dep_Trfase_major"/>
</dbReference>